<dbReference type="Gene3D" id="1.20.58.340">
    <property type="entry name" value="Magnesium transport protein CorA, transmembrane region"/>
    <property type="match status" value="2"/>
</dbReference>
<sequence>MARPRKLYKDRLRKTGHAPGSLMHIGEVKTDAPAITLIEYDNERFRETHFKNVQEGKAYQPDGGVYWLNVHGLHEPDIMGEIGRRFDLHPLTLEDILNTDQRPKLEDYGHYLYIVARLFDCDAQGNLMSDQISLVVGRNWVLTFQERPTGKLNDLRQRLKAGTGQLRKLGADYLAYSILDAIVDYYFVVLERVNDATEHLEDELWQKPSTKLLPRIHMLKSDTLLLKKSLWPLRELFSTLARGEHDLFSPETRLYLRDVYDHTVHVIESTEVIRDLISGMQDIYLSALSNRLNVEMRFLTAVTTIFLPLTLITGIYGMNFKYMPELEWHWGYFAVLGALVLIAGVMGFSFWRRRWL</sequence>
<dbReference type="InterPro" id="IPR045863">
    <property type="entry name" value="CorA_TM1_TM2"/>
</dbReference>
<name>A0A840MJA8_9PROT</name>
<keyword evidence="10" id="KW-1185">Reference proteome</keyword>
<dbReference type="GO" id="GO:0000287">
    <property type="term" value="F:magnesium ion binding"/>
    <property type="evidence" value="ECO:0007669"/>
    <property type="project" value="TreeGrafter"/>
</dbReference>
<dbReference type="PANTHER" id="PTHR46494">
    <property type="entry name" value="CORA FAMILY METAL ION TRANSPORTER (EUROFUNG)"/>
    <property type="match status" value="1"/>
</dbReference>
<comment type="caution">
    <text evidence="9">The sequence shown here is derived from an EMBL/GenBank/DDBJ whole genome shotgun (WGS) entry which is preliminary data.</text>
</comment>
<evidence type="ECO:0000256" key="3">
    <source>
        <dbReference type="ARBA" id="ARBA00022448"/>
    </source>
</evidence>
<dbReference type="AlphaFoldDB" id="A0A840MJA8"/>
<evidence type="ECO:0000313" key="10">
    <source>
        <dbReference type="Proteomes" id="UP000575898"/>
    </source>
</evidence>
<dbReference type="SUPFAM" id="SSF144083">
    <property type="entry name" value="Magnesium transport protein CorA, transmembrane region"/>
    <property type="match status" value="1"/>
</dbReference>
<dbReference type="Proteomes" id="UP000575898">
    <property type="component" value="Unassembled WGS sequence"/>
</dbReference>
<comment type="subcellular location">
    <subcellularLocation>
        <location evidence="1">Cell membrane</location>
        <topology evidence="1">Multi-pass membrane protein</topology>
    </subcellularLocation>
    <subcellularLocation>
        <location evidence="8">Membrane</location>
        <topology evidence="8">Multi-pass membrane protein</topology>
    </subcellularLocation>
</comment>
<dbReference type="InterPro" id="IPR004488">
    <property type="entry name" value="Mg/Co-transport_prot_CorA"/>
</dbReference>
<dbReference type="FunFam" id="1.20.58.340:FF:000012">
    <property type="entry name" value="Magnesium transport protein CorA"/>
    <property type="match status" value="1"/>
</dbReference>
<feature type="transmembrane region" description="Helical" evidence="8">
    <location>
        <begin position="298"/>
        <end position="318"/>
    </location>
</feature>
<gene>
    <name evidence="8" type="primary">corA</name>
    <name evidence="9" type="ORF">HNQ59_000533</name>
</gene>
<comment type="function">
    <text evidence="8">Mediates influx of magnesium ions.</text>
</comment>
<dbReference type="NCBIfam" id="TIGR00383">
    <property type="entry name" value="corA"/>
    <property type="match status" value="1"/>
</dbReference>
<reference evidence="9 10" key="1">
    <citation type="submission" date="2020-08" db="EMBL/GenBank/DDBJ databases">
        <title>Genomic Encyclopedia of Type Strains, Phase IV (KMG-IV): sequencing the most valuable type-strain genomes for metagenomic binning, comparative biology and taxonomic classification.</title>
        <authorList>
            <person name="Goeker M."/>
        </authorList>
    </citation>
    <scope>NUCLEOTIDE SEQUENCE [LARGE SCALE GENOMIC DNA]</scope>
    <source>
        <strain evidence="9 10">DSM 27165</strain>
    </source>
</reference>
<dbReference type="Pfam" id="PF01544">
    <property type="entry name" value="CorA"/>
    <property type="match status" value="1"/>
</dbReference>
<comment type="similarity">
    <text evidence="2 8">Belongs to the CorA metal ion transporter (MIT) (TC 1.A.35) family.</text>
</comment>
<evidence type="ECO:0000256" key="6">
    <source>
        <dbReference type="ARBA" id="ARBA00022989"/>
    </source>
</evidence>
<evidence type="ECO:0000256" key="8">
    <source>
        <dbReference type="RuleBase" id="RU362010"/>
    </source>
</evidence>
<keyword evidence="8" id="KW-0406">Ion transport</keyword>
<evidence type="ECO:0000256" key="7">
    <source>
        <dbReference type="ARBA" id="ARBA00023136"/>
    </source>
</evidence>
<dbReference type="InterPro" id="IPR002523">
    <property type="entry name" value="MgTranspt_CorA/ZnTranspt_ZntB"/>
</dbReference>
<dbReference type="RefSeq" id="WP_184034840.1">
    <property type="nucleotide sequence ID" value="NZ_JACHHY010000003.1"/>
</dbReference>
<evidence type="ECO:0000256" key="2">
    <source>
        <dbReference type="ARBA" id="ARBA00009765"/>
    </source>
</evidence>
<evidence type="ECO:0000256" key="5">
    <source>
        <dbReference type="ARBA" id="ARBA00022692"/>
    </source>
</evidence>
<dbReference type="EMBL" id="JACHHY010000003">
    <property type="protein sequence ID" value="MBB5017269.1"/>
    <property type="molecule type" value="Genomic_DNA"/>
</dbReference>
<dbReference type="GO" id="GO:0015087">
    <property type="term" value="F:cobalt ion transmembrane transporter activity"/>
    <property type="evidence" value="ECO:0007669"/>
    <property type="project" value="UniProtKB-UniRule"/>
</dbReference>
<dbReference type="CDD" id="cd12828">
    <property type="entry name" value="TmCorA-like_1"/>
    <property type="match status" value="1"/>
</dbReference>
<dbReference type="GO" id="GO:0050897">
    <property type="term" value="F:cobalt ion binding"/>
    <property type="evidence" value="ECO:0007669"/>
    <property type="project" value="TreeGrafter"/>
</dbReference>
<accession>A0A840MJA8</accession>
<keyword evidence="8" id="KW-0460">Magnesium</keyword>
<evidence type="ECO:0000256" key="1">
    <source>
        <dbReference type="ARBA" id="ARBA00004651"/>
    </source>
</evidence>
<dbReference type="GO" id="GO:0015095">
    <property type="term" value="F:magnesium ion transmembrane transporter activity"/>
    <property type="evidence" value="ECO:0007669"/>
    <property type="project" value="UniProtKB-UniRule"/>
</dbReference>
<protein>
    <recommendedName>
        <fullName evidence="8">Magnesium transport protein CorA</fullName>
    </recommendedName>
</protein>
<organism evidence="9 10">
    <name type="scientific">Chitinivorax tropicus</name>
    <dbReference type="NCBI Taxonomy" id="714531"/>
    <lineage>
        <taxon>Bacteria</taxon>
        <taxon>Pseudomonadati</taxon>
        <taxon>Pseudomonadota</taxon>
        <taxon>Betaproteobacteria</taxon>
        <taxon>Chitinivorax</taxon>
    </lineage>
</organism>
<dbReference type="InterPro" id="IPR045861">
    <property type="entry name" value="CorA_cytoplasmic_dom"/>
</dbReference>
<evidence type="ECO:0000256" key="4">
    <source>
        <dbReference type="ARBA" id="ARBA00022475"/>
    </source>
</evidence>
<keyword evidence="4 8" id="KW-1003">Cell membrane</keyword>
<dbReference type="PANTHER" id="PTHR46494:SF1">
    <property type="entry name" value="CORA FAMILY METAL ION TRANSPORTER (EUROFUNG)"/>
    <property type="match status" value="1"/>
</dbReference>
<proteinExistence type="inferred from homology"/>
<keyword evidence="7 8" id="KW-0472">Membrane</keyword>
<keyword evidence="6 8" id="KW-1133">Transmembrane helix</keyword>
<keyword evidence="3 8" id="KW-0813">Transport</keyword>
<dbReference type="Gene3D" id="3.30.460.20">
    <property type="entry name" value="CorA soluble domain-like"/>
    <property type="match status" value="1"/>
</dbReference>
<evidence type="ECO:0000313" key="9">
    <source>
        <dbReference type="EMBL" id="MBB5017269.1"/>
    </source>
</evidence>
<feature type="transmembrane region" description="Helical" evidence="8">
    <location>
        <begin position="330"/>
        <end position="351"/>
    </location>
</feature>
<dbReference type="SUPFAM" id="SSF143865">
    <property type="entry name" value="CorA soluble domain-like"/>
    <property type="match status" value="1"/>
</dbReference>
<dbReference type="GO" id="GO:0005886">
    <property type="term" value="C:plasma membrane"/>
    <property type="evidence" value="ECO:0007669"/>
    <property type="project" value="UniProtKB-SubCell"/>
</dbReference>
<keyword evidence="5 8" id="KW-0812">Transmembrane</keyword>